<keyword evidence="2" id="KW-1185">Reference proteome</keyword>
<evidence type="ECO:0000313" key="2">
    <source>
        <dbReference type="Proteomes" id="UP000257109"/>
    </source>
</evidence>
<reference evidence="1" key="1">
    <citation type="submission" date="2018-05" db="EMBL/GenBank/DDBJ databases">
        <title>Draft genome of Mucuna pruriens seed.</title>
        <authorList>
            <person name="Nnadi N.E."/>
            <person name="Vos R."/>
            <person name="Hasami M.H."/>
            <person name="Devisetty U.K."/>
            <person name="Aguiy J.C."/>
        </authorList>
    </citation>
    <scope>NUCLEOTIDE SEQUENCE [LARGE SCALE GENOMIC DNA]</scope>
    <source>
        <strain evidence="1">JCA_2017</strain>
    </source>
</reference>
<dbReference type="AlphaFoldDB" id="A0A371GH24"/>
<protein>
    <submittedName>
        <fullName evidence="1">Uncharacterized protein</fullName>
    </submittedName>
</protein>
<evidence type="ECO:0000313" key="1">
    <source>
        <dbReference type="EMBL" id="RDX89800.1"/>
    </source>
</evidence>
<dbReference type="OrthoDB" id="1744168at2759"/>
<comment type="caution">
    <text evidence="1">The sequence shown here is derived from an EMBL/GenBank/DDBJ whole genome shotgun (WGS) entry which is preliminary data.</text>
</comment>
<sequence length="102" mass="11850">MKDELCRKGPILILGRPFLKITRTKIDVHAGTLSMVPVEEATRGYGIGIVKMDEAPLSNYKYKRRKYFGCKVFHIFSTLREDDNIERRHTFSGHLKTRFGTF</sequence>
<proteinExistence type="predicted"/>
<gene>
    <name evidence="1" type="ORF">CR513_28429</name>
</gene>
<name>A0A371GH24_MUCPR</name>
<dbReference type="EMBL" id="QJKJ01005567">
    <property type="protein sequence ID" value="RDX89800.1"/>
    <property type="molecule type" value="Genomic_DNA"/>
</dbReference>
<dbReference type="Proteomes" id="UP000257109">
    <property type="component" value="Unassembled WGS sequence"/>
</dbReference>
<organism evidence="1 2">
    <name type="scientific">Mucuna pruriens</name>
    <name type="common">Velvet bean</name>
    <name type="synonym">Dolichos pruriens</name>
    <dbReference type="NCBI Taxonomy" id="157652"/>
    <lineage>
        <taxon>Eukaryota</taxon>
        <taxon>Viridiplantae</taxon>
        <taxon>Streptophyta</taxon>
        <taxon>Embryophyta</taxon>
        <taxon>Tracheophyta</taxon>
        <taxon>Spermatophyta</taxon>
        <taxon>Magnoliopsida</taxon>
        <taxon>eudicotyledons</taxon>
        <taxon>Gunneridae</taxon>
        <taxon>Pentapetalae</taxon>
        <taxon>rosids</taxon>
        <taxon>fabids</taxon>
        <taxon>Fabales</taxon>
        <taxon>Fabaceae</taxon>
        <taxon>Papilionoideae</taxon>
        <taxon>50 kb inversion clade</taxon>
        <taxon>NPAAA clade</taxon>
        <taxon>indigoferoid/millettioid clade</taxon>
        <taxon>Phaseoleae</taxon>
        <taxon>Mucuna</taxon>
    </lineage>
</organism>
<feature type="non-terminal residue" evidence="1">
    <location>
        <position position="102"/>
    </location>
</feature>
<accession>A0A371GH24</accession>